<feature type="compositionally biased region" description="Low complexity" evidence="2">
    <location>
        <begin position="66"/>
        <end position="75"/>
    </location>
</feature>
<name>A0ABR2XJZ0_9PEZI</name>
<sequence length="897" mass="96415">MAEAQEPQIQQPLQAQVQAQAQAHPQPGHVAPAFANEDTSSSRHGPLPAVVSSSNLPDPSVLDSRSPSQPSQAPAECETHTQSSSTIHDQARAHVKRPQDLQHQHQVEKPRPEELGPETNSRQALHGATEAVGGKEAEKDIITPAADATRSALTTFTSSPLPASDSTSTTAATVTATATTTATNPSTVPSDPSPSTTISTLTATPKPTLTNGAPTEAHGQQIPTGSAPLSPSPAAIMSNPPQHPGHTRPPVGFPSPTYASQGMYGYGSPPGDPYRGPPGAHQPMSLPSMRTFDPVQQQQAQQAPMAQQMMQVQATMPPYYAHPVPLAGNPYSLPPDAMGSRYALPPNDPRFLGNPRNKKRASEPWSDVERGDAHEHSSHHSAATAATATATATAIRRLRESRHRDPTQLHDSCDEQHPVCKNCQKSKRECLGYDPIFKQQQQHSTNIQPAPTSAGGTHPAPPAAIPSNGSQLPASSFSLTTNSATYGSLPSVLPSSYNSGASSSSNTPGNAYEPSHSAPPTTVKNEHFEYGTAIDPALDSVGAPPSTSTPHLPTVKSVAPIASPFPQRPPNSTLNLRGGGSFFASDPAPQHVSPFQHWTPAYSDYSAKKMRVGELVSWGRPLPPKLKSFPDQAKLDEIRGLYEEIYAPGLEGFFETRWYMEESTSNRLTTTSDSVVEMLAGFLSVVGKADQNSNVAMAESANLEFRVVWELACLALTNESKVNPPSVIPPDNDPTEIRNRIVVFDALLSGTVMGDNPLVRPPPTGDYHRVRELDFWYHLGEFCRVEPLGYPPNLDILSQRDQILNRIRTLLDGRENRDVLYSIAIMRALSPDFPADFESTLPQHLDESDPKSKLAVARKFVQDEAKVTGGTTNIVRRFSELAAMAFINPGTNVAPRK</sequence>
<feature type="compositionally biased region" description="Basic and acidic residues" evidence="2">
    <location>
        <begin position="89"/>
        <end position="114"/>
    </location>
</feature>
<proteinExistence type="predicted"/>
<keyword evidence="4" id="KW-1185">Reference proteome</keyword>
<evidence type="ECO:0000256" key="2">
    <source>
        <dbReference type="SAM" id="MobiDB-lite"/>
    </source>
</evidence>
<protein>
    <submittedName>
        <fullName evidence="3">Zn(2)-C6 fungal-type domain-containing protein</fullName>
    </submittedName>
</protein>
<dbReference type="PANTHER" id="PTHR38791">
    <property type="entry name" value="ZN(II)2CYS6 TRANSCRIPTION FACTOR (EUROFUNG)-RELATED-RELATED"/>
    <property type="match status" value="1"/>
</dbReference>
<feature type="region of interest" description="Disordered" evidence="2">
    <location>
        <begin position="338"/>
        <end position="389"/>
    </location>
</feature>
<dbReference type="InterPro" id="IPR001138">
    <property type="entry name" value="Zn2Cys6_DnaBD"/>
</dbReference>
<feature type="region of interest" description="Disordered" evidence="2">
    <location>
        <begin position="1"/>
        <end position="139"/>
    </location>
</feature>
<feature type="compositionally biased region" description="Low complexity" evidence="2">
    <location>
        <begin position="1"/>
        <end position="33"/>
    </location>
</feature>
<feature type="compositionally biased region" description="Low complexity" evidence="2">
    <location>
        <begin position="157"/>
        <end position="208"/>
    </location>
</feature>
<keyword evidence="1" id="KW-0539">Nucleus</keyword>
<dbReference type="CDD" id="cd00067">
    <property type="entry name" value="GAL4"/>
    <property type="match status" value="1"/>
</dbReference>
<feature type="compositionally biased region" description="Polar residues" evidence="2">
    <location>
        <begin position="467"/>
        <end position="476"/>
    </location>
</feature>
<comment type="caution">
    <text evidence="3">The sequence shown here is derived from an EMBL/GenBank/DDBJ whole genome shotgun (WGS) entry which is preliminary data.</text>
</comment>
<gene>
    <name evidence="3" type="ORF">SCAR479_09250</name>
</gene>
<feature type="compositionally biased region" description="Basic and acidic residues" evidence="2">
    <location>
        <begin position="367"/>
        <end position="378"/>
    </location>
</feature>
<accession>A0ABR2XJZ0</accession>
<feature type="region of interest" description="Disordered" evidence="2">
    <location>
        <begin position="156"/>
        <end position="288"/>
    </location>
</feature>
<feature type="region of interest" description="Disordered" evidence="2">
    <location>
        <begin position="441"/>
        <end position="476"/>
    </location>
</feature>
<feature type="region of interest" description="Disordered" evidence="2">
    <location>
        <begin position="496"/>
        <end position="523"/>
    </location>
</feature>
<organism evidence="3 4">
    <name type="scientific">Seiridium cardinale</name>
    <dbReference type="NCBI Taxonomy" id="138064"/>
    <lineage>
        <taxon>Eukaryota</taxon>
        <taxon>Fungi</taxon>
        <taxon>Dikarya</taxon>
        <taxon>Ascomycota</taxon>
        <taxon>Pezizomycotina</taxon>
        <taxon>Sordariomycetes</taxon>
        <taxon>Xylariomycetidae</taxon>
        <taxon>Amphisphaeriales</taxon>
        <taxon>Sporocadaceae</taxon>
        <taxon>Seiridium</taxon>
    </lineage>
</organism>
<dbReference type="InterPro" id="IPR053175">
    <property type="entry name" value="DHMBA_Reg_Transcription_Factor"/>
</dbReference>
<feature type="compositionally biased region" description="Low complexity" evidence="2">
    <location>
        <begin position="496"/>
        <end position="505"/>
    </location>
</feature>
<feature type="compositionally biased region" description="Polar residues" evidence="2">
    <location>
        <begin position="441"/>
        <end position="455"/>
    </location>
</feature>
<dbReference type="EMBL" id="JARVKM010000044">
    <property type="protein sequence ID" value="KAK9774136.1"/>
    <property type="molecule type" value="Genomic_DNA"/>
</dbReference>
<reference evidence="3 4" key="1">
    <citation type="submission" date="2024-02" db="EMBL/GenBank/DDBJ databases">
        <title>First draft genome assembly of two strains of Seiridium cardinale.</title>
        <authorList>
            <person name="Emiliani G."/>
            <person name="Scali E."/>
        </authorList>
    </citation>
    <scope>NUCLEOTIDE SEQUENCE [LARGE SCALE GENOMIC DNA]</scope>
    <source>
        <strain evidence="3 4">BM-138-000479</strain>
    </source>
</reference>
<evidence type="ECO:0000313" key="3">
    <source>
        <dbReference type="EMBL" id="KAK9774136.1"/>
    </source>
</evidence>
<evidence type="ECO:0000256" key="1">
    <source>
        <dbReference type="ARBA" id="ARBA00023242"/>
    </source>
</evidence>
<dbReference type="Proteomes" id="UP001465668">
    <property type="component" value="Unassembled WGS sequence"/>
</dbReference>
<evidence type="ECO:0000313" key="4">
    <source>
        <dbReference type="Proteomes" id="UP001465668"/>
    </source>
</evidence>
<dbReference type="PANTHER" id="PTHR38791:SF13">
    <property type="entry name" value="ZN(2)-C6 FUNGAL-TYPE DOMAIN-CONTAINING PROTEIN"/>
    <property type="match status" value="1"/>
</dbReference>